<protein>
    <recommendedName>
        <fullName evidence="3">Infection structure specific protein</fullName>
    </recommendedName>
</protein>
<name>A0A9P9EQI2_9HYPO</name>
<evidence type="ECO:0000313" key="1">
    <source>
        <dbReference type="EMBL" id="KAH7141793.1"/>
    </source>
</evidence>
<comment type="caution">
    <text evidence="1">The sequence shown here is derived from an EMBL/GenBank/DDBJ whole genome shotgun (WGS) entry which is preliminary data.</text>
</comment>
<sequence>MRSLFPCVQKGKKGILFFSISASSSSTPTFDINANMQFKSQLMLASAAAAAVSNLEVREVNVVHVLEKLHIHPNAVVNYTPNKRDEDVLFARADREDCQDSAIDILNSAPTADPELEDWAQSVLDEGSSTDPCSLFVPSSLSSDMMEYMTSYIDWIADVEDDVADFNEECSQYVEAQFVRACPTPGTVFFTENNKTETIPLNSLIASATADSGNGGNDNAAASRDRSLTAAIAAAVGVVGVVMAL</sequence>
<proteinExistence type="predicted"/>
<accession>A0A9P9EQI2</accession>
<evidence type="ECO:0008006" key="3">
    <source>
        <dbReference type="Google" id="ProtNLM"/>
    </source>
</evidence>
<keyword evidence="2" id="KW-1185">Reference proteome</keyword>
<organism evidence="1 2">
    <name type="scientific">Dactylonectria macrodidyma</name>
    <dbReference type="NCBI Taxonomy" id="307937"/>
    <lineage>
        <taxon>Eukaryota</taxon>
        <taxon>Fungi</taxon>
        <taxon>Dikarya</taxon>
        <taxon>Ascomycota</taxon>
        <taxon>Pezizomycotina</taxon>
        <taxon>Sordariomycetes</taxon>
        <taxon>Hypocreomycetidae</taxon>
        <taxon>Hypocreales</taxon>
        <taxon>Nectriaceae</taxon>
        <taxon>Dactylonectria</taxon>
    </lineage>
</organism>
<dbReference type="OrthoDB" id="4960012at2759"/>
<dbReference type="EMBL" id="JAGMUV010000010">
    <property type="protein sequence ID" value="KAH7141793.1"/>
    <property type="molecule type" value="Genomic_DNA"/>
</dbReference>
<gene>
    <name evidence="1" type="ORF">EDB81DRAFT_797600</name>
</gene>
<dbReference type="Proteomes" id="UP000738349">
    <property type="component" value="Unassembled WGS sequence"/>
</dbReference>
<evidence type="ECO:0000313" key="2">
    <source>
        <dbReference type="Proteomes" id="UP000738349"/>
    </source>
</evidence>
<reference evidence="1" key="1">
    <citation type="journal article" date="2021" name="Nat. Commun.">
        <title>Genetic determinants of endophytism in the Arabidopsis root mycobiome.</title>
        <authorList>
            <person name="Mesny F."/>
            <person name="Miyauchi S."/>
            <person name="Thiergart T."/>
            <person name="Pickel B."/>
            <person name="Atanasova L."/>
            <person name="Karlsson M."/>
            <person name="Huettel B."/>
            <person name="Barry K.W."/>
            <person name="Haridas S."/>
            <person name="Chen C."/>
            <person name="Bauer D."/>
            <person name="Andreopoulos W."/>
            <person name="Pangilinan J."/>
            <person name="LaButti K."/>
            <person name="Riley R."/>
            <person name="Lipzen A."/>
            <person name="Clum A."/>
            <person name="Drula E."/>
            <person name="Henrissat B."/>
            <person name="Kohler A."/>
            <person name="Grigoriev I.V."/>
            <person name="Martin F.M."/>
            <person name="Hacquard S."/>
        </authorList>
    </citation>
    <scope>NUCLEOTIDE SEQUENCE</scope>
    <source>
        <strain evidence="1">MPI-CAGE-AT-0147</strain>
    </source>
</reference>
<dbReference type="AlphaFoldDB" id="A0A9P9EQI2"/>